<reference evidence="3 4" key="1">
    <citation type="submission" date="2021-06" db="EMBL/GenBank/DDBJ databases">
        <title>Actinoplanes lichenicola sp. nov., and Actinoplanes ovalisporus sp. nov., isolated from lichen in Thailand.</title>
        <authorList>
            <person name="Saeng-In P."/>
            <person name="Kanchanasin P."/>
            <person name="Yuki M."/>
            <person name="Kudo T."/>
            <person name="Ohkuma M."/>
            <person name="Phongsopitanun W."/>
            <person name="Tanasupawat S."/>
        </authorList>
    </citation>
    <scope>NUCLEOTIDE SEQUENCE [LARGE SCALE GENOMIC DNA]</scope>
    <source>
        <strain evidence="3 4">NBRC 110975</strain>
    </source>
</reference>
<evidence type="ECO:0000313" key="4">
    <source>
        <dbReference type="Proteomes" id="UP001519654"/>
    </source>
</evidence>
<feature type="chain" id="PRO_5046660681" description="Secreted protein" evidence="2">
    <location>
        <begin position="28"/>
        <end position="160"/>
    </location>
</feature>
<evidence type="ECO:0000256" key="2">
    <source>
        <dbReference type="SAM" id="SignalP"/>
    </source>
</evidence>
<feature type="signal peptide" evidence="2">
    <location>
        <begin position="1"/>
        <end position="27"/>
    </location>
</feature>
<gene>
    <name evidence="3" type="ORF">KOI35_26460</name>
</gene>
<keyword evidence="2" id="KW-0732">Signal</keyword>
<evidence type="ECO:0000256" key="1">
    <source>
        <dbReference type="SAM" id="MobiDB-lite"/>
    </source>
</evidence>
<dbReference type="RefSeq" id="WP_215791314.1">
    <property type="nucleotide sequence ID" value="NZ_JAHKKG010000008.1"/>
</dbReference>
<name>A0ABS5YUC4_9ACTN</name>
<keyword evidence="4" id="KW-1185">Reference proteome</keyword>
<sequence>MQKTVWGIAIGMGIAVGSTLGAAPVLAAPAQCCSGWSDDLASGLNDGWENMNGGSANDSSSLIVGGLKVVGGLINASQKSKPARGSGSHGVNDPDLAPATVGTVGLDTEGNAPIKTVGGDTGLSTDGQGTAPTSAAGTVNIETPTAPDCDGFWLVTPEGC</sequence>
<evidence type="ECO:0008006" key="5">
    <source>
        <dbReference type="Google" id="ProtNLM"/>
    </source>
</evidence>
<proteinExistence type="predicted"/>
<dbReference type="Proteomes" id="UP001519654">
    <property type="component" value="Unassembled WGS sequence"/>
</dbReference>
<accession>A0ABS5YUC4</accession>
<evidence type="ECO:0000313" key="3">
    <source>
        <dbReference type="EMBL" id="MBU2667061.1"/>
    </source>
</evidence>
<comment type="caution">
    <text evidence="3">The sequence shown here is derived from an EMBL/GenBank/DDBJ whole genome shotgun (WGS) entry which is preliminary data.</text>
</comment>
<feature type="region of interest" description="Disordered" evidence="1">
    <location>
        <begin position="78"/>
        <end position="97"/>
    </location>
</feature>
<organism evidence="3 4">
    <name type="scientific">Paractinoplanes bogorensis</name>
    <dbReference type="NCBI Taxonomy" id="1610840"/>
    <lineage>
        <taxon>Bacteria</taxon>
        <taxon>Bacillati</taxon>
        <taxon>Actinomycetota</taxon>
        <taxon>Actinomycetes</taxon>
        <taxon>Micromonosporales</taxon>
        <taxon>Micromonosporaceae</taxon>
        <taxon>Paractinoplanes</taxon>
    </lineage>
</organism>
<dbReference type="EMBL" id="JAHKKG010000008">
    <property type="protein sequence ID" value="MBU2667061.1"/>
    <property type="molecule type" value="Genomic_DNA"/>
</dbReference>
<protein>
    <recommendedName>
        <fullName evidence="5">Secreted protein</fullName>
    </recommendedName>
</protein>